<comment type="similarity">
    <text evidence="2">Belongs to the DODA-type extradiol aromatic ring-opening dioxygenase family.</text>
</comment>
<protein>
    <submittedName>
        <fullName evidence="7">Dioxygenase</fullName>
    </submittedName>
</protein>
<dbReference type="GO" id="GO:0008270">
    <property type="term" value="F:zinc ion binding"/>
    <property type="evidence" value="ECO:0007669"/>
    <property type="project" value="InterPro"/>
</dbReference>
<gene>
    <name evidence="7" type="ORF">EOE66_10645</name>
</gene>
<evidence type="ECO:0000256" key="1">
    <source>
        <dbReference type="ARBA" id="ARBA00001947"/>
    </source>
</evidence>
<sequence>MTEHPARLPTYFISHGGGPWPWMAEMAEPMATLAASLRRVSAEAAAGGMLPRAVLCISGHWEAPVFTAQAAARPGMVFDYHGFPEHTYRIRYPAPGAPALAQRVQDLLQGAGIAAAQDTGRGYDHGTFAPLAVMYPQAEVPVIQLSLKAGYDPAEHLAAGRALAPLRDEGVLIVGSGLSFHNLRLRGPGAQAPSAAFDAWLHETLESGTPAERSARLLQWSQAPAARIAHPQEDHLLPLMVALGSAEGEKATTVYHEVMAWTGWTVSSWRFGSPQAR</sequence>
<dbReference type="GO" id="GO:0008198">
    <property type="term" value="F:ferrous iron binding"/>
    <property type="evidence" value="ECO:0007669"/>
    <property type="project" value="InterPro"/>
</dbReference>
<name>A0A437RHP8_9BURK</name>
<proteinExistence type="inferred from homology"/>
<dbReference type="PANTHER" id="PTHR30096:SF0">
    <property type="entry name" value="4,5-DOPA DIOXYGENASE EXTRADIOL-LIKE PROTEIN"/>
    <property type="match status" value="1"/>
</dbReference>
<organism evidence="7 8">
    <name type="scientific">Rubrivivax rivuli</name>
    <dbReference type="NCBI Taxonomy" id="1862385"/>
    <lineage>
        <taxon>Bacteria</taxon>
        <taxon>Pseudomonadati</taxon>
        <taxon>Pseudomonadota</taxon>
        <taxon>Betaproteobacteria</taxon>
        <taxon>Burkholderiales</taxon>
        <taxon>Sphaerotilaceae</taxon>
        <taxon>Rubrivivax</taxon>
    </lineage>
</organism>
<dbReference type="GO" id="GO:0016702">
    <property type="term" value="F:oxidoreductase activity, acting on single donors with incorporation of molecular oxygen, incorporation of two atoms of oxygen"/>
    <property type="evidence" value="ECO:0007669"/>
    <property type="project" value="UniProtKB-ARBA"/>
</dbReference>
<dbReference type="OrthoDB" id="9790889at2"/>
<dbReference type="SUPFAM" id="SSF53213">
    <property type="entry name" value="LigB-like"/>
    <property type="match status" value="1"/>
</dbReference>
<reference evidence="7 8" key="1">
    <citation type="submission" date="2019-01" db="EMBL/GenBank/DDBJ databases">
        <authorList>
            <person name="Chen W.-M."/>
        </authorList>
    </citation>
    <scope>NUCLEOTIDE SEQUENCE [LARGE SCALE GENOMIC DNA]</scope>
    <source>
        <strain evidence="7 8">KYPY4</strain>
    </source>
</reference>
<dbReference type="InterPro" id="IPR014436">
    <property type="entry name" value="Extradiol_dOase_DODA"/>
</dbReference>
<dbReference type="RefSeq" id="WP_128228660.1">
    <property type="nucleotide sequence ID" value="NZ_SACR01000003.1"/>
</dbReference>
<dbReference type="EMBL" id="SACR01000003">
    <property type="protein sequence ID" value="RVU46296.1"/>
    <property type="molecule type" value="Genomic_DNA"/>
</dbReference>
<dbReference type="PIRSF" id="PIRSF006157">
    <property type="entry name" value="Doxgns_DODA"/>
    <property type="match status" value="1"/>
</dbReference>
<comment type="caution">
    <text evidence="7">The sequence shown here is derived from an EMBL/GenBank/DDBJ whole genome shotgun (WGS) entry which is preliminary data.</text>
</comment>
<evidence type="ECO:0000256" key="3">
    <source>
        <dbReference type="ARBA" id="ARBA00022723"/>
    </source>
</evidence>
<keyword evidence="7" id="KW-0223">Dioxygenase</keyword>
<keyword evidence="4" id="KW-0862">Zinc</keyword>
<dbReference type="Proteomes" id="UP000285575">
    <property type="component" value="Unassembled WGS sequence"/>
</dbReference>
<dbReference type="CDD" id="cd07363">
    <property type="entry name" value="45_DOPA_Dioxygenase"/>
    <property type="match status" value="1"/>
</dbReference>
<feature type="domain" description="Extradiol ring-cleavage dioxygenase class III enzyme subunit B" evidence="6">
    <location>
        <begin position="10"/>
        <end position="259"/>
    </location>
</feature>
<evidence type="ECO:0000259" key="6">
    <source>
        <dbReference type="Pfam" id="PF02900"/>
    </source>
</evidence>
<keyword evidence="5" id="KW-0560">Oxidoreductase</keyword>
<evidence type="ECO:0000256" key="2">
    <source>
        <dbReference type="ARBA" id="ARBA00007581"/>
    </source>
</evidence>
<dbReference type="InterPro" id="IPR004183">
    <property type="entry name" value="Xdiol_dOase_suB"/>
</dbReference>
<evidence type="ECO:0000256" key="5">
    <source>
        <dbReference type="ARBA" id="ARBA00023002"/>
    </source>
</evidence>
<comment type="cofactor">
    <cofactor evidence="1">
        <name>Zn(2+)</name>
        <dbReference type="ChEBI" id="CHEBI:29105"/>
    </cofactor>
</comment>
<dbReference type="AlphaFoldDB" id="A0A437RHP8"/>
<dbReference type="Pfam" id="PF02900">
    <property type="entry name" value="LigB"/>
    <property type="match status" value="1"/>
</dbReference>
<dbReference type="Gene3D" id="3.40.830.10">
    <property type="entry name" value="LigB-like"/>
    <property type="match status" value="1"/>
</dbReference>
<evidence type="ECO:0000313" key="8">
    <source>
        <dbReference type="Proteomes" id="UP000285575"/>
    </source>
</evidence>
<accession>A0A437RHP8</accession>
<keyword evidence="3" id="KW-0479">Metal-binding</keyword>
<evidence type="ECO:0000313" key="7">
    <source>
        <dbReference type="EMBL" id="RVU46296.1"/>
    </source>
</evidence>
<dbReference type="PANTHER" id="PTHR30096">
    <property type="entry name" value="4,5-DOPA DIOXYGENASE EXTRADIOL-LIKE PROTEIN"/>
    <property type="match status" value="1"/>
</dbReference>
<evidence type="ECO:0000256" key="4">
    <source>
        <dbReference type="ARBA" id="ARBA00022833"/>
    </source>
</evidence>
<keyword evidence="8" id="KW-1185">Reference proteome</keyword>